<dbReference type="EMBL" id="KB007982">
    <property type="protein sequence ID" value="ELR16821.1"/>
    <property type="molecule type" value="Genomic_DNA"/>
</dbReference>
<dbReference type="KEGG" id="acan:ACA1_383520"/>
<dbReference type="RefSeq" id="XP_004338834.1">
    <property type="nucleotide sequence ID" value="XM_004338786.1"/>
</dbReference>
<dbReference type="AlphaFoldDB" id="L8GXL0"/>
<reference evidence="2 3" key="1">
    <citation type="journal article" date="2013" name="Genome Biol.">
        <title>Genome of Acanthamoeba castellanii highlights extensive lateral gene transfer and early evolution of tyrosine kinase signaling.</title>
        <authorList>
            <person name="Clarke M."/>
            <person name="Lohan A.J."/>
            <person name="Liu B."/>
            <person name="Lagkouvardos I."/>
            <person name="Roy S."/>
            <person name="Zafar N."/>
            <person name="Bertelli C."/>
            <person name="Schilde C."/>
            <person name="Kianianmomeni A."/>
            <person name="Burglin T.R."/>
            <person name="Frech C."/>
            <person name="Turcotte B."/>
            <person name="Kopec K.O."/>
            <person name="Synnott J.M."/>
            <person name="Choo C."/>
            <person name="Paponov I."/>
            <person name="Finkler A."/>
            <person name="Soon Heng Tan C."/>
            <person name="Hutchins A.P."/>
            <person name="Weinmeier T."/>
            <person name="Rattei T."/>
            <person name="Chu J.S."/>
            <person name="Gimenez G."/>
            <person name="Irimia M."/>
            <person name="Rigden D.J."/>
            <person name="Fitzpatrick D.A."/>
            <person name="Lorenzo-Morales J."/>
            <person name="Bateman A."/>
            <person name="Chiu C.H."/>
            <person name="Tang P."/>
            <person name="Hegemann P."/>
            <person name="Fromm H."/>
            <person name="Raoult D."/>
            <person name="Greub G."/>
            <person name="Miranda-Saavedra D."/>
            <person name="Chen N."/>
            <person name="Nash P."/>
            <person name="Ginger M.L."/>
            <person name="Horn M."/>
            <person name="Schaap P."/>
            <person name="Caler L."/>
            <person name="Loftus B."/>
        </authorList>
    </citation>
    <scope>NUCLEOTIDE SEQUENCE [LARGE SCALE GENOMIC DNA]</scope>
    <source>
        <strain evidence="2 3">Neff</strain>
    </source>
</reference>
<sequence>MKRESNAEGSPVGSPGLGPRPLFVEEGQQPGLTDQDRQDIDEWLETSLAANLQAKEEDWGVLFRHEPAEGRYKVTGRLAAEHSHSHGCDNGSVAPTLGLPLPDSQYFPSPTTTTIISTTPSSEAAASPSSHQGREEADAETTRSRQP</sequence>
<organism evidence="2 3">
    <name type="scientific">Acanthamoeba castellanii (strain ATCC 30010 / Neff)</name>
    <dbReference type="NCBI Taxonomy" id="1257118"/>
    <lineage>
        <taxon>Eukaryota</taxon>
        <taxon>Amoebozoa</taxon>
        <taxon>Discosea</taxon>
        <taxon>Longamoebia</taxon>
        <taxon>Centramoebida</taxon>
        <taxon>Acanthamoebidae</taxon>
        <taxon>Acanthamoeba</taxon>
    </lineage>
</organism>
<feature type="region of interest" description="Disordered" evidence="1">
    <location>
        <begin position="1"/>
        <end position="38"/>
    </location>
</feature>
<dbReference type="VEuPathDB" id="AmoebaDB:ACA1_383520"/>
<feature type="compositionally biased region" description="Low complexity" evidence="1">
    <location>
        <begin position="108"/>
        <end position="130"/>
    </location>
</feature>
<dbReference type="GeneID" id="14917540"/>
<accession>L8GXL0</accession>
<keyword evidence="3" id="KW-1185">Reference proteome</keyword>
<evidence type="ECO:0000256" key="1">
    <source>
        <dbReference type="SAM" id="MobiDB-lite"/>
    </source>
</evidence>
<protein>
    <submittedName>
        <fullName evidence="2">Uncharacterized protein</fullName>
    </submittedName>
</protein>
<proteinExistence type="predicted"/>
<evidence type="ECO:0000313" key="2">
    <source>
        <dbReference type="EMBL" id="ELR16821.1"/>
    </source>
</evidence>
<evidence type="ECO:0000313" key="3">
    <source>
        <dbReference type="Proteomes" id="UP000011083"/>
    </source>
</evidence>
<gene>
    <name evidence="2" type="ORF">ACA1_383520</name>
</gene>
<name>L8GXL0_ACACF</name>
<dbReference type="Proteomes" id="UP000011083">
    <property type="component" value="Unassembled WGS sequence"/>
</dbReference>
<feature type="compositionally biased region" description="Basic and acidic residues" evidence="1">
    <location>
        <begin position="132"/>
        <end position="147"/>
    </location>
</feature>
<feature type="region of interest" description="Disordered" evidence="1">
    <location>
        <begin position="82"/>
        <end position="147"/>
    </location>
</feature>